<dbReference type="InterPro" id="IPR037066">
    <property type="entry name" value="Plug_dom_sf"/>
</dbReference>
<keyword evidence="4 7" id="KW-0812">Transmembrane</keyword>
<keyword evidence="9" id="KW-1185">Reference proteome</keyword>
<dbReference type="EMBL" id="FNND01000007">
    <property type="protein sequence ID" value="SDX04606.1"/>
    <property type="molecule type" value="Genomic_DNA"/>
</dbReference>
<evidence type="ECO:0000256" key="4">
    <source>
        <dbReference type="ARBA" id="ARBA00022692"/>
    </source>
</evidence>
<dbReference type="Pfam" id="PF13715">
    <property type="entry name" value="CarbopepD_reg_2"/>
    <property type="match status" value="1"/>
</dbReference>
<dbReference type="Proteomes" id="UP000182771">
    <property type="component" value="Unassembled WGS sequence"/>
</dbReference>
<protein>
    <submittedName>
        <fullName evidence="8">TonB-linked outer membrane protein, SusC/RagA family</fullName>
    </submittedName>
</protein>
<dbReference type="SUPFAM" id="SSF56935">
    <property type="entry name" value="Porins"/>
    <property type="match status" value="1"/>
</dbReference>
<comment type="caution">
    <text evidence="8">The sequence shown here is derived from an EMBL/GenBank/DDBJ whole genome shotgun (WGS) entry which is preliminary data.</text>
</comment>
<dbReference type="InterPro" id="IPR008969">
    <property type="entry name" value="CarboxyPept-like_regulatory"/>
</dbReference>
<evidence type="ECO:0000256" key="7">
    <source>
        <dbReference type="PROSITE-ProRule" id="PRU01360"/>
    </source>
</evidence>
<gene>
    <name evidence="8" type="ORF">SAMN05444420_10747</name>
</gene>
<keyword evidence="6 7" id="KW-0998">Cell outer membrane</keyword>
<dbReference type="InterPro" id="IPR036942">
    <property type="entry name" value="Beta-barrel_TonB_sf"/>
</dbReference>
<reference evidence="8 9" key="1">
    <citation type="submission" date="2016-10" db="EMBL/GenBank/DDBJ databases">
        <authorList>
            <person name="Varghese N."/>
            <person name="Submissions S."/>
        </authorList>
    </citation>
    <scope>NUCLEOTIDE SEQUENCE [LARGE SCALE GENOMIC DNA]</scope>
    <source>
        <strain evidence="8 9">DSM 11449</strain>
    </source>
</reference>
<sequence>MEKIYFKYIKMNTVKFRLLCMFLLLFGVWHVSLAQEEMKISGLVKDSQSKPLAGVQVSVKDTSQSTYTDFDGKYTLEITKGQTLVFALKGMQPQELTPTSLVVDVTMLKEGEVAATKGESRAPMNTNSRGQTSISKEAKPLWVLNGVPLQDDIDLKPEDLVSEDAKLLIASAIPGLTAESIESFRVINDASATATYGPRAIAGVVEVVTKKGTAGSSSITYTNESTYRLIPTYNEYNIMNSQDHMSVMQELMRGGHFKTESMSGLQTKGIIGKMYELHKTIGPDGNAIVPNTSAGRLAYLQEAERRNTNWFKQLFQTSVMQNHTLSFSSGNEKSTYYASINVLADPGWTKGSKLAQYSGNLNANYNLSSKFILNVITDLSYRDETSPYISSTGSLYKYALYSSRTLDPKAYYTRNYSPYNIFNEIDNAYMDTDIANLRLQAQLTYKITPKVEAAIMGAIRYQSAIYNQEKTENSNEALSYRYMPNSVIRNYNSNLYKDPNDPFALPLSVLPEGGIRRKTENTTNANSFRATISYNDSFKDGLHALSLFGGFDMDNAKYTNDVNRNFGILYNLGYYSSYNYMIFKKRQEEDDNKYYTINNTVGNYQAFFGNASYTFNGRYTFSGTLRYDASNQFGESRYIRWMPTWNTGLTWDVTQESFFKYLKPLSHLNIYGSIGITAVAPSVSNSLSQIYPNLPWKNSKQQELGLNISYSANHDLTYEKNQELNIGTQFGLFNDRINISAEWFNRRSYDLIGDIVTQGVGGTIVKKGNMAEMRTHGLEIGLETTNIKTDDFSWRTSFIYSRAKNEITKLLTSPNISDMVGYNSSDATSAGGFAKEGYPLKSLFSVPFNGLASNGLPTFRDQNGDVTMSGIRFDNRNVDFLKYSGTLIPTDRGSFSNTINYKGISFGVVFTYSYGNVVRLRHLNNVYNDYANAPRELNNRWLVPGDENKTNIPRLYTTYMYEKTYSWDQIRRTYLTYDYSDVRIAKGDNIRLKEISIGYTFDKDFLRDTRIRLLSMKLQATNVALLYADKKLNGDDPDYLANGYTPISPKRIIFTLRVGL</sequence>
<dbReference type="Gene3D" id="2.40.170.20">
    <property type="entry name" value="TonB-dependent receptor, beta-barrel domain"/>
    <property type="match status" value="1"/>
</dbReference>
<evidence type="ECO:0000256" key="1">
    <source>
        <dbReference type="ARBA" id="ARBA00004571"/>
    </source>
</evidence>
<dbReference type="PROSITE" id="PS52016">
    <property type="entry name" value="TONB_DEPENDENT_REC_3"/>
    <property type="match status" value="1"/>
</dbReference>
<proteinExistence type="inferred from homology"/>
<evidence type="ECO:0000256" key="5">
    <source>
        <dbReference type="ARBA" id="ARBA00023136"/>
    </source>
</evidence>
<dbReference type="SUPFAM" id="SSF49464">
    <property type="entry name" value="Carboxypeptidase regulatory domain-like"/>
    <property type="match status" value="1"/>
</dbReference>
<organism evidence="8 9">
    <name type="scientific">Capnocytophaga granulosa</name>
    <dbReference type="NCBI Taxonomy" id="45242"/>
    <lineage>
        <taxon>Bacteria</taxon>
        <taxon>Pseudomonadati</taxon>
        <taxon>Bacteroidota</taxon>
        <taxon>Flavobacteriia</taxon>
        <taxon>Flavobacteriales</taxon>
        <taxon>Flavobacteriaceae</taxon>
        <taxon>Capnocytophaga</taxon>
    </lineage>
</organism>
<evidence type="ECO:0000313" key="8">
    <source>
        <dbReference type="EMBL" id="SDX04606.1"/>
    </source>
</evidence>
<evidence type="ECO:0000256" key="6">
    <source>
        <dbReference type="ARBA" id="ARBA00023237"/>
    </source>
</evidence>
<evidence type="ECO:0000256" key="2">
    <source>
        <dbReference type="ARBA" id="ARBA00022448"/>
    </source>
</evidence>
<keyword evidence="3 7" id="KW-1134">Transmembrane beta strand</keyword>
<accession>A0A1H2YHG0</accession>
<evidence type="ECO:0000313" key="9">
    <source>
        <dbReference type="Proteomes" id="UP000182771"/>
    </source>
</evidence>
<keyword evidence="5 7" id="KW-0472">Membrane</keyword>
<keyword evidence="2 7" id="KW-0813">Transport</keyword>
<evidence type="ECO:0000256" key="3">
    <source>
        <dbReference type="ARBA" id="ARBA00022452"/>
    </source>
</evidence>
<dbReference type="InterPro" id="IPR039426">
    <property type="entry name" value="TonB-dep_rcpt-like"/>
</dbReference>
<dbReference type="AlphaFoldDB" id="A0A1H2YHG0"/>
<dbReference type="GO" id="GO:0009279">
    <property type="term" value="C:cell outer membrane"/>
    <property type="evidence" value="ECO:0007669"/>
    <property type="project" value="UniProtKB-SubCell"/>
</dbReference>
<comment type="similarity">
    <text evidence="7">Belongs to the TonB-dependent receptor family.</text>
</comment>
<name>A0A1H2YHG0_9FLAO</name>
<comment type="subcellular location">
    <subcellularLocation>
        <location evidence="1 7">Cell outer membrane</location>
        <topology evidence="1 7">Multi-pass membrane protein</topology>
    </subcellularLocation>
</comment>
<dbReference type="Gene3D" id="2.170.130.10">
    <property type="entry name" value="TonB-dependent receptor, plug domain"/>
    <property type="match status" value="1"/>
</dbReference>